<dbReference type="Pfam" id="PF13365">
    <property type="entry name" value="Trypsin_2"/>
    <property type="match status" value="1"/>
</dbReference>
<keyword evidence="2" id="KW-1185">Reference proteome</keyword>
<evidence type="ECO:0008006" key="3">
    <source>
        <dbReference type="Google" id="ProtNLM"/>
    </source>
</evidence>
<dbReference type="InterPro" id="IPR009003">
    <property type="entry name" value="Peptidase_S1_PA"/>
</dbReference>
<accession>A0AAD8I8I0</accession>
<dbReference type="InterPro" id="IPR036034">
    <property type="entry name" value="PDZ_sf"/>
</dbReference>
<dbReference type="PANTHER" id="PTHR47389">
    <property type="entry name" value="OS09G0436400 PROTEIN"/>
    <property type="match status" value="1"/>
</dbReference>
<protein>
    <recommendedName>
        <fullName evidence="3">PDZ domain-containing protein</fullName>
    </recommendedName>
</protein>
<dbReference type="Gene3D" id="2.30.42.10">
    <property type="match status" value="1"/>
</dbReference>
<proteinExistence type="predicted"/>
<evidence type="ECO:0000313" key="1">
    <source>
        <dbReference type="EMBL" id="KAK1380444.1"/>
    </source>
</evidence>
<evidence type="ECO:0000313" key="2">
    <source>
        <dbReference type="Proteomes" id="UP001237642"/>
    </source>
</evidence>
<organism evidence="1 2">
    <name type="scientific">Heracleum sosnowskyi</name>
    <dbReference type="NCBI Taxonomy" id="360622"/>
    <lineage>
        <taxon>Eukaryota</taxon>
        <taxon>Viridiplantae</taxon>
        <taxon>Streptophyta</taxon>
        <taxon>Embryophyta</taxon>
        <taxon>Tracheophyta</taxon>
        <taxon>Spermatophyta</taxon>
        <taxon>Magnoliopsida</taxon>
        <taxon>eudicotyledons</taxon>
        <taxon>Gunneridae</taxon>
        <taxon>Pentapetalae</taxon>
        <taxon>asterids</taxon>
        <taxon>campanulids</taxon>
        <taxon>Apiales</taxon>
        <taxon>Apiaceae</taxon>
        <taxon>Apioideae</taxon>
        <taxon>apioid superclade</taxon>
        <taxon>Tordylieae</taxon>
        <taxon>Tordyliinae</taxon>
        <taxon>Heracleum</taxon>
    </lineage>
</organism>
<comment type="caution">
    <text evidence="1">The sequence shown here is derived from an EMBL/GenBank/DDBJ whole genome shotgun (WGS) entry which is preliminary data.</text>
</comment>
<dbReference type="PANTHER" id="PTHR47389:SF8">
    <property type="entry name" value="EXPRESSED PROTEIN"/>
    <property type="match status" value="1"/>
</dbReference>
<dbReference type="EMBL" id="JAUIZM010000006">
    <property type="protein sequence ID" value="KAK1380444.1"/>
    <property type="molecule type" value="Genomic_DNA"/>
</dbReference>
<dbReference type="Proteomes" id="UP001237642">
    <property type="component" value="Unassembled WGS sequence"/>
</dbReference>
<reference evidence="1" key="1">
    <citation type="submission" date="2023-02" db="EMBL/GenBank/DDBJ databases">
        <title>Genome of toxic invasive species Heracleum sosnowskyi carries increased number of genes despite the absence of recent whole-genome duplications.</title>
        <authorList>
            <person name="Schelkunov M."/>
            <person name="Shtratnikova V."/>
            <person name="Makarenko M."/>
            <person name="Klepikova A."/>
            <person name="Omelchenko D."/>
            <person name="Novikova G."/>
            <person name="Obukhova E."/>
            <person name="Bogdanov V."/>
            <person name="Penin A."/>
            <person name="Logacheva M."/>
        </authorList>
    </citation>
    <scope>NUCLEOTIDE SEQUENCE</scope>
    <source>
        <strain evidence="1">Hsosn_3</strain>
        <tissue evidence="1">Leaf</tissue>
    </source>
</reference>
<dbReference type="SUPFAM" id="SSF50156">
    <property type="entry name" value="PDZ domain-like"/>
    <property type="match status" value="1"/>
</dbReference>
<gene>
    <name evidence="1" type="ORF">POM88_027188</name>
</gene>
<dbReference type="SUPFAM" id="SSF50494">
    <property type="entry name" value="Trypsin-like serine proteases"/>
    <property type="match status" value="1"/>
</dbReference>
<name>A0AAD8I8I0_9APIA</name>
<dbReference type="AlphaFoldDB" id="A0AAD8I8I0"/>
<reference evidence="1" key="2">
    <citation type="submission" date="2023-05" db="EMBL/GenBank/DDBJ databases">
        <authorList>
            <person name="Schelkunov M.I."/>
        </authorList>
    </citation>
    <scope>NUCLEOTIDE SEQUENCE</scope>
    <source>
        <strain evidence="1">Hsosn_3</strain>
        <tissue evidence="1">Leaf</tissue>
    </source>
</reference>
<sequence length="442" mass="49643">MGSLEPRPTSGPKYLSPWFPERKETLSLDDGFDQTPVLKEILGHYNSDCMSSAKFYSALVSLKPYWATSQWPLLNSTAVNRKKLRMAYSTIAPSVVSISSFVGLERKIECSGVIIDWRSSENEATILTSARLLLTPKISDFFEFHIIVRMVDGTLLLAKEDRVDYYYNLLTLKVKSTVELSVVDLKSRQADIVDGMHVIALGRSFYDYALCDYSGKLYLEYPKFGCNELLTSTCCTPENCCEGGPLINDTGNVVGVNFCYGFAHPLPISVIIECLEMWRSASTVLRPWVGMSVVDANQLSYKAMEKSNMSLEDSYVVVTKVYGGSLAEKNNVRSGDLVATLNGTIIHSAKQYSQLFLSETSRATCGNSGQQNFTVVINPFNRRIDNISIEADYVSVEDKRFFESWIRYEDNQWDSQKFGSQKNPAVDWMYERGKGLVGRLAN</sequence>